<feature type="transmembrane region" description="Helical" evidence="1">
    <location>
        <begin position="49"/>
        <end position="67"/>
    </location>
</feature>
<evidence type="ECO:0000313" key="5">
    <source>
        <dbReference type="Proteomes" id="UP000050515"/>
    </source>
</evidence>
<organism evidence="2 5">
    <name type="scientific">Acidiplasma aeolicum</name>
    <dbReference type="NCBI Taxonomy" id="507754"/>
    <lineage>
        <taxon>Archaea</taxon>
        <taxon>Methanobacteriati</taxon>
        <taxon>Thermoplasmatota</taxon>
        <taxon>Thermoplasmata</taxon>
        <taxon>Thermoplasmatales</taxon>
        <taxon>Ferroplasmaceae</taxon>
        <taxon>Acidiplasma</taxon>
    </lineage>
</organism>
<keyword evidence="1" id="KW-1133">Transmembrane helix</keyword>
<evidence type="ECO:0000313" key="2">
    <source>
        <dbReference type="EMBL" id="KPV46239.1"/>
    </source>
</evidence>
<dbReference type="RefSeq" id="WP_048102399.1">
    <property type="nucleotide sequence ID" value="NZ_JBBYJF010000002.1"/>
</dbReference>
<keyword evidence="1" id="KW-0812">Transmembrane</keyword>
<accession>A0A0P9GXT3</accession>
<feature type="transmembrane region" description="Helical" evidence="1">
    <location>
        <begin position="20"/>
        <end position="43"/>
    </location>
</feature>
<keyword evidence="1" id="KW-0472">Membrane</keyword>
<protein>
    <submittedName>
        <fullName evidence="2">Uncharacterized protein</fullName>
    </submittedName>
</protein>
<sequence length="82" mass="9752">MTALNKKDYSRFLWIHRKTLIIFSVIILALRFILSIIKVMAIIINVMDLISFIAAFVLLEIIFMYSYKKDIEKLDGTKYYKK</sequence>
<evidence type="ECO:0000313" key="4">
    <source>
        <dbReference type="Proteomes" id="UP000050320"/>
    </source>
</evidence>
<dbReference type="EMBL" id="LKBG01000287">
    <property type="protein sequence ID" value="KQB33585.1"/>
    <property type="molecule type" value="Genomic_DNA"/>
</dbReference>
<dbReference type="GeneID" id="84221303"/>
<evidence type="ECO:0000256" key="1">
    <source>
        <dbReference type="SAM" id="Phobius"/>
    </source>
</evidence>
<name>A0A0P9GXT3_9ARCH</name>
<reference evidence="3 4" key="2">
    <citation type="submission" date="2015-09" db="EMBL/GenBank/DDBJ databases">
        <title>Heavy metals and arsenic resistance mechanisms in polyextremophilic archaea of the family Ferroplasmaceae.</title>
        <authorList>
            <person name="Bulaev A.G."/>
            <person name="Kanygina A.V."/>
        </authorList>
    </citation>
    <scope>NUCLEOTIDE SEQUENCE [LARGE SCALE GENOMIC DNA]</scope>
    <source>
        <strain evidence="3 4">VT</strain>
    </source>
</reference>
<dbReference type="Proteomes" id="UP000050515">
    <property type="component" value="Unassembled WGS sequence"/>
</dbReference>
<dbReference type="AlphaFoldDB" id="A0A0P9GXT3"/>
<dbReference type="PATRIC" id="fig|507754.4.peg.1819"/>
<dbReference type="OrthoDB" id="386164at2157"/>
<comment type="caution">
    <text evidence="2">The sequence shown here is derived from an EMBL/GenBank/DDBJ whole genome shotgun (WGS) entry which is preliminary data.</text>
</comment>
<dbReference type="EMBL" id="LJCQ01000276">
    <property type="protein sequence ID" value="KPV46239.1"/>
    <property type="molecule type" value="Genomic_DNA"/>
</dbReference>
<dbReference type="Proteomes" id="UP000050320">
    <property type="component" value="Unassembled WGS sequence"/>
</dbReference>
<gene>
    <name evidence="3" type="ORF">AOG54_06810</name>
    <name evidence="2" type="ORF">SE19_06420</name>
</gene>
<evidence type="ECO:0000313" key="3">
    <source>
        <dbReference type="EMBL" id="KQB33585.1"/>
    </source>
</evidence>
<proteinExistence type="predicted"/>
<reference evidence="2 5" key="1">
    <citation type="submission" date="2015-09" db="EMBL/GenBank/DDBJ databases">
        <title>Draft genome sequence of Acidiplasma aeolicum DSM 18409.</title>
        <authorList>
            <person name="Hemp J."/>
        </authorList>
    </citation>
    <scope>NUCLEOTIDE SEQUENCE [LARGE SCALE GENOMIC DNA]</scope>
    <source>
        <strain evidence="2 5">V</strain>
    </source>
</reference>
<keyword evidence="4" id="KW-1185">Reference proteome</keyword>